<protein>
    <submittedName>
        <fullName evidence="3">Aspartyl protease family protein</fullName>
    </submittedName>
</protein>
<dbReference type="PROSITE" id="PS00141">
    <property type="entry name" value="ASP_PROTEASE"/>
    <property type="match status" value="1"/>
</dbReference>
<dbReference type="GO" id="GO:0004190">
    <property type="term" value="F:aspartic-type endopeptidase activity"/>
    <property type="evidence" value="ECO:0007669"/>
    <property type="project" value="InterPro"/>
</dbReference>
<dbReference type="Pfam" id="PF13975">
    <property type="entry name" value="gag-asp_proteas"/>
    <property type="match status" value="1"/>
</dbReference>
<sequence length="178" mass="19734">MVRLIILAGLAIGIFSYMPHLVTNFMETNGYNDPGPSTYAVRTETNRDQARSSSSPGRLRLKADSRGHFLTRARVNGRSVRVLVDTGASSVVLSYEDARKIGLNPRSSDFTIRVQTANGEGRAARVKLRTIELGGIREDNIEAMIAPKGTLQVSLLGMTFLKKLKRFELSRNRLILEN</sequence>
<dbReference type="SUPFAM" id="SSF50630">
    <property type="entry name" value="Acid proteases"/>
    <property type="match status" value="1"/>
</dbReference>
<name>A0A285PLG1_9HYPH</name>
<gene>
    <name evidence="3" type="ORF">SAMN06265368_3811</name>
</gene>
<keyword evidence="1" id="KW-0378">Hydrolase</keyword>
<dbReference type="InterPro" id="IPR034122">
    <property type="entry name" value="Retropepsin-like_bacterial"/>
</dbReference>
<evidence type="ECO:0000256" key="1">
    <source>
        <dbReference type="ARBA" id="ARBA00022801"/>
    </source>
</evidence>
<dbReference type="NCBIfam" id="TIGR02281">
    <property type="entry name" value="clan_AA_DTGA"/>
    <property type="match status" value="1"/>
</dbReference>
<dbReference type="RefSeq" id="WP_097155061.1">
    <property type="nucleotide sequence ID" value="NZ_OBEL01000005.1"/>
</dbReference>
<dbReference type="CDD" id="cd05483">
    <property type="entry name" value="retropepsin_like_bacteria"/>
    <property type="match status" value="1"/>
</dbReference>
<proteinExistence type="predicted"/>
<evidence type="ECO:0000313" key="3">
    <source>
        <dbReference type="EMBL" id="SNZ20701.1"/>
    </source>
</evidence>
<dbReference type="OrthoDB" id="7595324at2"/>
<feature type="domain" description="Peptidase A2" evidence="2">
    <location>
        <begin position="80"/>
        <end position="160"/>
    </location>
</feature>
<dbReference type="InterPro" id="IPR021109">
    <property type="entry name" value="Peptidase_aspartic_dom_sf"/>
</dbReference>
<dbReference type="EMBL" id="OBEL01000005">
    <property type="protein sequence ID" value="SNZ20701.1"/>
    <property type="molecule type" value="Genomic_DNA"/>
</dbReference>
<dbReference type="AlphaFoldDB" id="A0A285PLG1"/>
<reference evidence="3 4" key="1">
    <citation type="submission" date="2017-09" db="EMBL/GenBank/DDBJ databases">
        <authorList>
            <person name="Ehlers B."/>
            <person name="Leendertz F.H."/>
        </authorList>
    </citation>
    <scope>NUCLEOTIDE SEQUENCE [LARGE SCALE GENOMIC DNA]</scope>
    <source>
        <strain evidence="3 4">DSM 18289</strain>
    </source>
</reference>
<dbReference type="InterPro" id="IPR001969">
    <property type="entry name" value="Aspartic_peptidase_AS"/>
</dbReference>
<dbReference type="Proteomes" id="UP000219439">
    <property type="component" value="Unassembled WGS sequence"/>
</dbReference>
<dbReference type="InterPro" id="IPR011969">
    <property type="entry name" value="Clan_AA_Asp_peptidase_C"/>
</dbReference>
<accession>A0A285PLG1</accession>
<keyword evidence="4" id="KW-1185">Reference proteome</keyword>
<keyword evidence="3" id="KW-0645">Protease</keyword>
<evidence type="ECO:0000313" key="4">
    <source>
        <dbReference type="Proteomes" id="UP000219439"/>
    </source>
</evidence>
<evidence type="ECO:0000259" key="2">
    <source>
        <dbReference type="PROSITE" id="PS50175"/>
    </source>
</evidence>
<organism evidence="3 4">
    <name type="scientific">Cohaesibacter gelatinilyticus</name>
    <dbReference type="NCBI Taxonomy" id="372072"/>
    <lineage>
        <taxon>Bacteria</taxon>
        <taxon>Pseudomonadati</taxon>
        <taxon>Pseudomonadota</taxon>
        <taxon>Alphaproteobacteria</taxon>
        <taxon>Hyphomicrobiales</taxon>
        <taxon>Cohaesibacteraceae</taxon>
    </lineage>
</organism>
<dbReference type="GO" id="GO:0006508">
    <property type="term" value="P:proteolysis"/>
    <property type="evidence" value="ECO:0007669"/>
    <property type="project" value="UniProtKB-KW"/>
</dbReference>
<dbReference type="InterPro" id="IPR001995">
    <property type="entry name" value="Peptidase_A2_cat"/>
</dbReference>
<dbReference type="PROSITE" id="PS50175">
    <property type="entry name" value="ASP_PROT_RETROV"/>
    <property type="match status" value="1"/>
</dbReference>
<dbReference type="Gene3D" id="2.40.70.10">
    <property type="entry name" value="Acid Proteases"/>
    <property type="match status" value="1"/>
</dbReference>